<dbReference type="InterPro" id="IPR043917">
    <property type="entry name" value="DUF5753"/>
</dbReference>
<name>A0A562V0X9_9ACTN</name>
<dbReference type="PROSITE" id="PS50943">
    <property type="entry name" value="HTH_CROC1"/>
    <property type="match status" value="1"/>
</dbReference>
<protein>
    <submittedName>
        <fullName evidence="2">Helix-turn-helix protein</fullName>
    </submittedName>
</protein>
<accession>A0A562V0X9</accession>
<evidence type="ECO:0000313" key="2">
    <source>
        <dbReference type="EMBL" id="TWJ11463.1"/>
    </source>
</evidence>
<dbReference type="SMART" id="SM00530">
    <property type="entry name" value="HTH_XRE"/>
    <property type="match status" value="1"/>
</dbReference>
<dbReference type="RefSeq" id="WP_147137561.1">
    <property type="nucleotide sequence ID" value="NZ_BAABIJ010000002.1"/>
</dbReference>
<dbReference type="GO" id="GO:0003677">
    <property type="term" value="F:DNA binding"/>
    <property type="evidence" value="ECO:0007669"/>
    <property type="project" value="InterPro"/>
</dbReference>
<dbReference type="CDD" id="cd00093">
    <property type="entry name" value="HTH_XRE"/>
    <property type="match status" value="1"/>
</dbReference>
<keyword evidence="3" id="KW-1185">Reference proteome</keyword>
<comment type="caution">
    <text evidence="2">The sequence shown here is derived from an EMBL/GenBank/DDBJ whole genome shotgun (WGS) entry which is preliminary data.</text>
</comment>
<reference evidence="2 3" key="1">
    <citation type="journal article" date="2013" name="Stand. Genomic Sci.">
        <title>Genomic Encyclopedia of Type Strains, Phase I: The one thousand microbial genomes (KMG-I) project.</title>
        <authorList>
            <person name="Kyrpides N.C."/>
            <person name="Woyke T."/>
            <person name="Eisen J.A."/>
            <person name="Garrity G."/>
            <person name="Lilburn T.G."/>
            <person name="Beck B.J."/>
            <person name="Whitman W.B."/>
            <person name="Hugenholtz P."/>
            <person name="Klenk H.P."/>
        </authorList>
    </citation>
    <scope>NUCLEOTIDE SEQUENCE [LARGE SCALE GENOMIC DNA]</scope>
    <source>
        <strain evidence="2 3">DSM 45044</strain>
    </source>
</reference>
<dbReference type="AlphaFoldDB" id="A0A562V0X9"/>
<dbReference type="Pfam" id="PF13560">
    <property type="entry name" value="HTH_31"/>
    <property type="match status" value="1"/>
</dbReference>
<dbReference type="InterPro" id="IPR001387">
    <property type="entry name" value="Cro/C1-type_HTH"/>
</dbReference>
<dbReference type="Proteomes" id="UP000321617">
    <property type="component" value="Unassembled WGS sequence"/>
</dbReference>
<gene>
    <name evidence="2" type="ORF">LX16_2185</name>
</gene>
<dbReference type="Pfam" id="PF19054">
    <property type="entry name" value="DUF5753"/>
    <property type="match status" value="1"/>
</dbReference>
<evidence type="ECO:0000259" key="1">
    <source>
        <dbReference type="PROSITE" id="PS50943"/>
    </source>
</evidence>
<dbReference type="SUPFAM" id="SSF47413">
    <property type="entry name" value="lambda repressor-like DNA-binding domains"/>
    <property type="match status" value="1"/>
</dbReference>
<sequence length="287" mass="32711">MSREISPTVSLRVLGAKLRAYRNQHGYTLEVAARTVSYHPGSLSKAESGKLAIHPSIVESLLDFYGVTDTAVRDDLIELARQGRRRGWWHKYRDLMTVAYIGLESAATSIYSLENHLVPGLLQVPEYFRAVLIAELGQVNEEQIERRALVRSERQKILMRREAPCELWAVLDESVLHRPIGSRETMAKQFDHLLEMSTLRNVTIQIMPYSAGAHASLSTRFTVLHFADLMDPGTVFLEQLHWRDDFVEEPHEVKRFIDAFDHVRAAAEPPARSAALIARARDNFRRA</sequence>
<evidence type="ECO:0000313" key="3">
    <source>
        <dbReference type="Proteomes" id="UP000321617"/>
    </source>
</evidence>
<feature type="domain" description="HTH cro/C1-type" evidence="1">
    <location>
        <begin position="18"/>
        <end position="72"/>
    </location>
</feature>
<organism evidence="2 3">
    <name type="scientific">Stackebrandtia albiflava</name>
    <dbReference type="NCBI Taxonomy" id="406432"/>
    <lineage>
        <taxon>Bacteria</taxon>
        <taxon>Bacillati</taxon>
        <taxon>Actinomycetota</taxon>
        <taxon>Actinomycetes</taxon>
        <taxon>Glycomycetales</taxon>
        <taxon>Glycomycetaceae</taxon>
        <taxon>Stackebrandtia</taxon>
    </lineage>
</organism>
<proteinExistence type="predicted"/>
<dbReference type="InterPro" id="IPR010982">
    <property type="entry name" value="Lambda_DNA-bd_dom_sf"/>
</dbReference>
<dbReference type="EMBL" id="VLLL01000006">
    <property type="protein sequence ID" value="TWJ11463.1"/>
    <property type="molecule type" value="Genomic_DNA"/>
</dbReference>
<dbReference type="Gene3D" id="1.10.260.40">
    <property type="entry name" value="lambda repressor-like DNA-binding domains"/>
    <property type="match status" value="1"/>
</dbReference>
<dbReference type="OrthoDB" id="4041149at2"/>